<proteinExistence type="predicted"/>
<dbReference type="SUPFAM" id="SSF55729">
    <property type="entry name" value="Acyl-CoA N-acyltransferases (Nat)"/>
    <property type="match status" value="1"/>
</dbReference>
<dbReference type="InterPro" id="IPR051531">
    <property type="entry name" value="N-acetyltransferase"/>
</dbReference>
<accession>A0A363UMH6</accession>
<dbReference type="GO" id="GO:0016747">
    <property type="term" value="F:acyltransferase activity, transferring groups other than amino-acyl groups"/>
    <property type="evidence" value="ECO:0007669"/>
    <property type="project" value="InterPro"/>
</dbReference>
<dbReference type="EMBL" id="QEQK01000005">
    <property type="protein sequence ID" value="PWN56610.1"/>
    <property type="molecule type" value="Genomic_DNA"/>
</dbReference>
<reference evidence="2 3" key="1">
    <citation type="submission" date="2018-05" db="EMBL/GenBank/DDBJ databases">
        <title>Abyssibacter profundi OUC007T gen. nov., sp. nov, a marine bacterium isolated from seawater of the Mariana Trench.</title>
        <authorList>
            <person name="Zhou S."/>
        </authorList>
    </citation>
    <scope>NUCLEOTIDE SEQUENCE [LARGE SCALE GENOMIC DNA]</scope>
    <source>
        <strain evidence="2 3">OUC007</strain>
    </source>
</reference>
<comment type="caution">
    <text evidence="2">The sequence shown here is derived from an EMBL/GenBank/DDBJ whole genome shotgun (WGS) entry which is preliminary data.</text>
</comment>
<dbReference type="AlphaFoldDB" id="A0A363UMH6"/>
<gene>
    <name evidence="2" type="ORF">DEH80_07285</name>
</gene>
<evidence type="ECO:0000313" key="3">
    <source>
        <dbReference type="Proteomes" id="UP000251800"/>
    </source>
</evidence>
<dbReference type="PANTHER" id="PTHR43792:SF1">
    <property type="entry name" value="N-ACETYLTRANSFERASE DOMAIN-CONTAINING PROTEIN"/>
    <property type="match status" value="1"/>
</dbReference>
<dbReference type="OrthoDB" id="9798081at2"/>
<organism evidence="2 3">
    <name type="scientific">Abyssibacter profundi</name>
    <dbReference type="NCBI Taxonomy" id="2182787"/>
    <lineage>
        <taxon>Bacteria</taxon>
        <taxon>Pseudomonadati</taxon>
        <taxon>Pseudomonadota</taxon>
        <taxon>Gammaproteobacteria</taxon>
        <taxon>Chromatiales</taxon>
        <taxon>Oceanococcaceae</taxon>
        <taxon>Abyssibacter</taxon>
    </lineage>
</organism>
<feature type="domain" description="N-acetyltransferase" evidence="1">
    <location>
        <begin position="45"/>
        <end position="202"/>
    </location>
</feature>
<keyword evidence="2" id="KW-0808">Transferase</keyword>
<sequence>MPCARTASACRWTRRFLMRPWLRSSAPTMPPEQATGARVADGPKLFLRQATFDDTAFVRTLVTQPSWSRYIAPSGVASEQDARQYIQTRLLDRYEAQGFGLWLVSRQQDGQLIGMAGLVCRETLPGPDLGFALMDAFVGQGFAFEAASLVMQVARAQYALAELYAVVKPDNQRSIRLLQRLGFVYRHAQMGPDALRWQIHHRSLAQGTQAGLAPS</sequence>
<evidence type="ECO:0000313" key="2">
    <source>
        <dbReference type="EMBL" id="PWN56610.1"/>
    </source>
</evidence>
<dbReference type="Pfam" id="PF13302">
    <property type="entry name" value="Acetyltransf_3"/>
    <property type="match status" value="1"/>
</dbReference>
<protein>
    <submittedName>
        <fullName evidence="2">GNAT family N-acetyltransferase</fullName>
    </submittedName>
</protein>
<dbReference type="Proteomes" id="UP000251800">
    <property type="component" value="Unassembled WGS sequence"/>
</dbReference>
<dbReference type="InterPro" id="IPR000182">
    <property type="entry name" value="GNAT_dom"/>
</dbReference>
<dbReference type="InterPro" id="IPR016181">
    <property type="entry name" value="Acyl_CoA_acyltransferase"/>
</dbReference>
<dbReference type="PROSITE" id="PS51186">
    <property type="entry name" value="GNAT"/>
    <property type="match status" value="1"/>
</dbReference>
<evidence type="ECO:0000259" key="1">
    <source>
        <dbReference type="PROSITE" id="PS51186"/>
    </source>
</evidence>
<keyword evidence="3" id="KW-1185">Reference proteome</keyword>
<dbReference type="Gene3D" id="3.40.630.30">
    <property type="match status" value="1"/>
</dbReference>
<dbReference type="PANTHER" id="PTHR43792">
    <property type="entry name" value="GNAT FAMILY, PUTATIVE (AFU_ORTHOLOGUE AFUA_3G00765)-RELATED-RELATED"/>
    <property type="match status" value="1"/>
</dbReference>
<name>A0A363UMH6_9GAMM</name>